<evidence type="ECO:0000256" key="2">
    <source>
        <dbReference type="ARBA" id="ARBA00022448"/>
    </source>
</evidence>
<dbReference type="PANTHER" id="PTHR42771:SF2">
    <property type="entry name" value="IRON(3+)-HYDROXAMATE IMPORT ATP-BINDING PROTEIN FHUC"/>
    <property type="match status" value="1"/>
</dbReference>
<dbReference type="KEGG" id="chn:A605_06990"/>
<dbReference type="HOGENOM" id="CLU_079631_0_1_11"/>
<evidence type="ECO:0000256" key="6">
    <source>
        <dbReference type="ARBA" id="ARBA00023065"/>
    </source>
</evidence>
<evidence type="ECO:0000259" key="8">
    <source>
        <dbReference type="SMART" id="SM00382"/>
    </source>
</evidence>
<evidence type="ECO:0000256" key="1">
    <source>
        <dbReference type="ARBA" id="ARBA00004202"/>
    </source>
</evidence>
<evidence type="ECO:0000256" key="7">
    <source>
        <dbReference type="ARBA" id="ARBA00023136"/>
    </source>
</evidence>
<organism evidence="9 10">
    <name type="scientific">Corynebacterium halotolerans YIM 70093 = DSM 44683</name>
    <dbReference type="NCBI Taxonomy" id="1121362"/>
    <lineage>
        <taxon>Bacteria</taxon>
        <taxon>Bacillati</taxon>
        <taxon>Actinomycetota</taxon>
        <taxon>Actinomycetes</taxon>
        <taxon>Mycobacteriales</taxon>
        <taxon>Corynebacteriaceae</taxon>
        <taxon>Corynebacterium</taxon>
    </lineage>
</organism>
<dbReference type="Proteomes" id="UP000011723">
    <property type="component" value="Chromosome"/>
</dbReference>
<dbReference type="Pfam" id="PF13304">
    <property type="entry name" value="AAA_21"/>
    <property type="match status" value="1"/>
</dbReference>
<dbReference type="Gene3D" id="3.40.50.300">
    <property type="entry name" value="P-loop containing nucleotide triphosphate hydrolases"/>
    <property type="match status" value="2"/>
</dbReference>
<proteinExistence type="predicted"/>
<keyword evidence="4" id="KW-0410">Iron transport</keyword>
<dbReference type="GO" id="GO:0005886">
    <property type="term" value="C:plasma membrane"/>
    <property type="evidence" value="ECO:0007669"/>
    <property type="project" value="UniProtKB-SubCell"/>
</dbReference>
<dbReference type="GO" id="GO:0006826">
    <property type="term" value="P:iron ion transport"/>
    <property type="evidence" value="ECO:0007669"/>
    <property type="project" value="UniProtKB-KW"/>
</dbReference>
<dbReference type="eggNOG" id="COG3910">
    <property type="taxonomic scope" value="Bacteria"/>
</dbReference>
<reference evidence="9 10" key="1">
    <citation type="journal article" date="2012" name="Stand. Genomic Sci.">
        <title>Genome sequence of the halotolerant bacterium Corynebacterium halotolerans type strain YIM 70093(T) (= DSM 44683(T)).</title>
        <authorList>
            <person name="Ruckert C."/>
            <person name="Albersmeier A."/>
            <person name="Al-Dilaimi A."/>
            <person name="Niehaus K."/>
            <person name="Szczepanowski R."/>
            <person name="Kalinowski J."/>
        </authorList>
    </citation>
    <scope>NUCLEOTIDE SEQUENCE [LARGE SCALE GENOMIC DNA]</scope>
    <source>
        <strain evidence="9">YIM 70093</strain>
    </source>
</reference>
<protein>
    <submittedName>
        <fullName evidence="9">ABC transporter</fullName>
    </submittedName>
</protein>
<gene>
    <name evidence="9" type="ORF">A605_06990</name>
</gene>
<keyword evidence="2" id="KW-0813">Transport</keyword>
<sequence>MNHPGPFIRDYHLYDPPRTHARTPEWVFTVPAFRALRTAGRLPLDRPVTLITGENGVGKSTLLEGIAVSCHFNDYGGPFGAEMKSRENPLRHVATVTRSNRAMDGYFLRAESHFNVATEFGGNAPGVADLHRMSHGESVMQVVQESFHGGGLYLLDEPESGLSLIRQMTLLAELHRAAAAGAQLVIATHSPVLLALPGAEVWEFTAEGGFHRGVPVEETTAFRALRDFLADPHGIAEFMVEVTGPA</sequence>
<comment type="subcellular location">
    <subcellularLocation>
        <location evidence="1">Cell membrane</location>
        <topology evidence="1">Peripheral membrane protein</topology>
    </subcellularLocation>
</comment>
<dbReference type="SUPFAM" id="SSF52540">
    <property type="entry name" value="P-loop containing nucleoside triphosphate hydrolases"/>
    <property type="match status" value="1"/>
</dbReference>
<evidence type="ECO:0000256" key="3">
    <source>
        <dbReference type="ARBA" id="ARBA00022475"/>
    </source>
</evidence>
<evidence type="ECO:0000313" key="10">
    <source>
        <dbReference type="Proteomes" id="UP000011723"/>
    </source>
</evidence>
<dbReference type="Pfam" id="PF13476">
    <property type="entry name" value="AAA_23"/>
    <property type="match status" value="1"/>
</dbReference>
<keyword evidence="6" id="KW-0406">Ion transport</keyword>
<dbReference type="SMART" id="SM00382">
    <property type="entry name" value="AAA"/>
    <property type="match status" value="1"/>
</dbReference>
<keyword evidence="3" id="KW-1003">Cell membrane</keyword>
<evidence type="ECO:0000256" key="4">
    <source>
        <dbReference type="ARBA" id="ARBA00022496"/>
    </source>
</evidence>
<dbReference type="STRING" id="1121362.A605_06990"/>
<keyword evidence="5" id="KW-0408">Iron</keyword>
<dbReference type="EMBL" id="CP003697">
    <property type="protein sequence ID" value="AGF72400.1"/>
    <property type="molecule type" value="Genomic_DNA"/>
</dbReference>
<name>M1NY24_9CORY</name>
<dbReference type="InterPro" id="IPR027417">
    <property type="entry name" value="P-loop_NTPase"/>
</dbReference>
<accession>M1NY24</accession>
<feature type="domain" description="AAA+ ATPase" evidence="8">
    <location>
        <begin position="45"/>
        <end position="208"/>
    </location>
</feature>
<dbReference type="InterPro" id="IPR003593">
    <property type="entry name" value="AAA+_ATPase"/>
</dbReference>
<dbReference type="GO" id="GO:0016887">
    <property type="term" value="F:ATP hydrolysis activity"/>
    <property type="evidence" value="ECO:0007669"/>
    <property type="project" value="InterPro"/>
</dbReference>
<keyword evidence="7" id="KW-0472">Membrane</keyword>
<evidence type="ECO:0000256" key="5">
    <source>
        <dbReference type="ARBA" id="ARBA00023004"/>
    </source>
</evidence>
<dbReference type="CDD" id="cd00267">
    <property type="entry name" value="ABC_ATPase"/>
    <property type="match status" value="1"/>
</dbReference>
<dbReference type="InterPro" id="IPR051535">
    <property type="entry name" value="Siderophore_ABC-ATPase"/>
</dbReference>
<keyword evidence="10" id="KW-1185">Reference proteome</keyword>
<dbReference type="GO" id="GO:0006302">
    <property type="term" value="P:double-strand break repair"/>
    <property type="evidence" value="ECO:0007669"/>
    <property type="project" value="InterPro"/>
</dbReference>
<dbReference type="InterPro" id="IPR038729">
    <property type="entry name" value="Rad50/SbcC_AAA"/>
</dbReference>
<dbReference type="PANTHER" id="PTHR42771">
    <property type="entry name" value="IRON(3+)-HYDROXAMATE IMPORT ATP-BINDING PROTEIN FHUC"/>
    <property type="match status" value="1"/>
</dbReference>
<dbReference type="AlphaFoldDB" id="M1NY24"/>
<evidence type="ECO:0000313" key="9">
    <source>
        <dbReference type="EMBL" id="AGF72400.1"/>
    </source>
</evidence>
<dbReference type="GO" id="GO:0005524">
    <property type="term" value="F:ATP binding"/>
    <property type="evidence" value="ECO:0007669"/>
    <property type="project" value="InterPro"/>
</dbReference>
<dbReference type="InterPro" id="IPR003959">
    <property type="entry name" value="ATPase_AAA_core"/>
</dbReference>
<dbReference type="PATRIC" id="fig|1121362.3.peg.1411"/>